<dbReference type="PANTHER" id="PTHR28286:SF2">
    <property type="entry name" value="BACTERIORHODOPSIN _OPSIN, NOPA (EUROFUNG)"/>
    <property type="match status" value="1"/>
</dbReference>
<feature type="transmembrane region" description="Helical" evidence="12">
    <location>
        <begin position="382"/>
        <end position="403"/>
    </location>
</feature>
<comment type="similarity">
    <text evidence="2">Belongs to the archaeal/bacterial/fungal opsin family.</text>
</comment>
<dbReference type="CDD" id="cd15028">
    <property type="entry name" value="7tm_Opsin-1_euk"/>
    <property type="match status" value="1"/>
</dbReference>
<feature type="transmembrane region" description="Helical" evidence="12">
    <location>
        <begin position="478"/>
        <end position="497"/>
    </location>
</feature>
<dbReference type="OrthoDB" id="10261467at2759"/>
<feature type="region of interest" description="Disordered" evidence="11">
    <location>
        <begin position="114"/>
        <end position="133"/>
    </location>
</feature>
<feature type="compositionally biased region" description="Pro residues" evidence="11">
    <location>
        <begin position="155"/>
        <end position="190"/>
    </location>
</feature>
<name>A0A218ZH68_9HELO</name>
<dbReference type="EMBL" id="MZNU01000038">
    <property type="protein sequence ID" value="OWP06615.1"/>
    <property type="molecule type" value="Genomic_DNA"/>
</dbReference>
<evidence type="ECO:0008006" key="15">
    <source>
        <dbReference type="Google" id="ProtNLM"/>
    </source>
</evidence>
<keyword evidence="10" id="KW-0675">Receptor</keyword>
<feature type="region of interest" description="Disordered" evidence="11">
    <location>
        <begin position="1"/>
        <end position="23"/>
    </location>
</feature>
<feature type="transmembrane region" description="Helical" evidence="12">
    <location>
        <begin position="444"/>
        <end position="466"/>
    </location>
</feature>
<dbReference type="Proteomes" id="UP000242519">
    <property type="component" value="Unassembled WGS sequence"/>
</dbReference>
<keyword evidence="5 12" id="KW-0812">Transmembrane</keyword>
<accession>A0A218ZH68</accession>
<feature type="region of interest" description="Disordered" evidence="11">
    <location>
        <begin position="37"/>
        <end position="92"/>
    </location>
</feature>
<evidence type="ECO:0000256" key="12">
    <source>
        <dbReference type="SAM" id="Phobius"/>
    </source>
</evidence>
<evidence type="ECO:0000313" key="13">
    <source>
        <dbReference type="EMBL" id="OWP06615.1"/>
    </source>
</evidence>
<keyword evidence="6" id="KW-0681">Retinal protein</keyword>
<keyword evidence="3" id="KW-0600">Photoreceptor protein</keyword>
<comment type="subcellular location">
    <subcellularLocation>
        <location evidence="1">Membrane</location>
        <topology evidence="1">Multi-pass membrane protein</topology>
    </subcellularLocation>
</comment>
<proteinExistence type="inferred from homology"/>
<evidence type="ECO:0000256" key="5">
    <source>
        <dbReference type="ARBA" id="ARBA00022692"/>
    </source>
</evidence>
<keyword evidence="14" id="KW-1185">Reference proteome</keyword>
<dbReference type="PRINTS" id="PR00251">
    <property type="entry name" value="BACTRLOPSIN"/>
</dbReference>
<evidence type="ECO:0000256" key="3">
    <source>
        <dbReference type="ARBA" id="ARBA00022543"/>
    </source>
</evidence>
<dbReference type="Pfam" id="PF01036">
    <property type="entry name" value="Bac_rhodopsin"/>
    <property type="match status" value="1"/>
</dbReference>
<dbReference type="SUPFAM" id="SSF81321">
    <property type="entry name" value="Family A G protein-coupled receptor-like"/>
    <property type="match status" value="1"/>
</dbReference>
<evidence type="ECO:0000313" key="14">
    <source>
        <dbReference type="Proteomes" id="UP000242519"/>
    </source>
</evidence>
<dbReference type="InterPro" id="IPR001425">
    <property type="entry name" value="Arc/bac/fun_rhodopsins"/>
</dbReference>
<feature type="transmembrane region" description="Helical" evidence="12">
    <location>
        <begin position="357"/>
        <end position="375"/>
    </location>
</feature>
<keyword evidence="7 12" id="KW-1133">Transmembrane helix</keyword>
<dbReference type="GO" id="GO:0005886">
    <property type="term" value="C:plasma membrane"/>
    <property type="evidence" value="ECO:0007669"/>
    <property type="project" value="TreeGrafter"/>
</dbReference>
<evidence type="ECO:0000256" key="8">
    <source>
        <dbReference type="ARBA" id="ARBA00022991"/>
    </source>
</evidence>
<dbReference type="PROSITE" id="PS00327">
    <property type="entry name" value="BACTERIAL_OPSIN_RET"/>
    <property type="match status" value="1"/>
</dbReference>
<feature type="compositionally biased region" description="Low complexity" evidence="11">
    <location>
        <begin position="122"/>
        <end position="133"/>
    </location>
</feature>
<dbReference type="GO" id="GO:0005783">
    <property type="term" value="C:endoplasmic reticulum"/>
    <property type="evidence" value="ECO:0007669"/>
    <property type="project" value="TreeGrafter"/>
</dbReference>
<dbReference type="InterPro" id="IPR018229">
    <property type="entry name" value="Rhodopsin_retinal_BS"/>
</dbReference>
<feature type="transmembrane region" description="Helical" evidence="12">
    <location>
        <begin position="302"/>
        <end position="321"/>
    </location>
</feature>
<dbReference type="PANTHER" id="PTHR28286">
    <property type="match status" value="1"/>
</dbReference>
<protein>
    <recommendedName>
        <fullName evidence="15">Opsin-1</fullName>
    </recommendedName>
</protein>
<dbReference type="GO" id="GO:0007602">
    <property type="term" value="P:phototransduction"/>
    <property type="evidence" value="ECO:0007669"/>
    <property type="project" value="UniProtKB-KW"/>
</dbReference>
<keyword evidence="4" id="KW-0716">Sensory transduction</keyword>
<evidence type="ECO:0000256" key="4">
    <source>
        <dbReference type="ARBA" id="ARBA00022606"/>
    </source>
</evidence>
<dbReference type="GO" id="GO:0009881">
    <property type="term" value="F:photoreceptor activity"/>
    <property type="evidence" value="ECO:0007669"/>
    <property type="project" value="UniProtKB-KW"/>
</dbReference>
<feature type="transmembrane region" description="Helical" evidence="12">
    <location>
        <begin position="409"/>
        <end position="428"/>
    </location>
</feature>
<evidence type="ECO:0000256" key="7">
    <source>
        <dbReference type="ARBA" id="ARBA00022989"/>
    </source>
</evidence>
<feature type="transmembrane region" description="Helical" evidence="12">
    <location>
        <begin position="275"/>
        <end position="293"/>
    </location>
</feature>
<evidence type="ECO:0000256" key="9">
    <source>
        <dbReference type="ARBA" id="ARBA00023136"/>
    </source>
</evidence>
<reference evidence="13 14" key="1">
    <citation type="submission" date="2017-04" db="EMBL/GenBank/DDBJ databases">
        <title>Draft genome sequence of Marssonina coronaria NL1: causal agent of apple blotch.</title>
        <authorList>
            <person name="Cheng Q."/>
        </authorList>
    </citation>
    <scope>NUCLEOTIDE SEQUENCE [LARGE SCALE GENOMIC DNA]</scope>
    <source>
        <strain evidence="13 14">NL1</strain>
    </source>
</reference>
<dbReference type="GO" id="GO:0005216">
    <property type="term" value="F:monoatomic ion channel activity"/>
    <property type="evidence" value="ECO:0007669"/>
    <property type="project" value="InterPro"/>
</dbReference>
<evidence type="ECO:0000256" key="1">
    <source>
        <dbReference type="ARBA" id="ARBA00004141"/>
    </source>
</evidence>
<dbReference type="PROSITE" id="PS00950">
    <property type="entry name" value="BACTERIAL_OPSIN_1"/>
    <property type="match status" value="1"/>
</dbReference>
<organism evidence="13 14">
    <name type="scientific">Diplocarpon coronariae</name>
    <dbReference type="NCBI Taxonomy" id="2795749"/>
    <lineage>
        <taxon>Eukaryota</taxon>
        <taxon>Fungi</taxon>
        <taxon>Dikarya</taxon>
        <taxon>Ascomycota</taxon>
        <taxon>Pezizomycotina</taxon>
        <taxon>Leotiomycetes</taxon>
        <taxon>Helotiales</taxon>
        <taxon>Drepanopezizaceae</taxon>
        <taxon>Diplocarpon</taxon>
    </lineage>
</organism>
<gene>
    <name evidence="13" type="ORF">B2J93_5094</name>
</gene>
<keyword evidence="8" id="KW-0157">Chromophore</keyword>
<sequence length="528" mass="56775">MVGSSSSARDDGGRRVMRSLSGLRVMRSSSGLRIISAHREARVRSGGGMEANLRRRDKISPSPHLSSPRAKNKQQLGPPIARRGAASEAMTSSMRRLGAVADVDAHQVGWRNERPQSCRAIPTTSAAESSAADSSSLMMSSTLLPLAPFSLVATTPPPSATTPPPSATTPPPSATTPPPSATAPPLQQLPPLSPALKNILPIRLPTATRLALPTSRIQRRETAIMIDPAQVIEAFQTKSLLLPTSSSTPDVSPIPTVRPDVPVYETVGETGTKTLWVVFVMMFLSSLAFYYLAFRVPVQKRLFHILTALITTFATLSYFAMATGDGHSYAHIIVKETHKHTPDTVQHIFRQVFWARYIDWAVTTPLLLLDLAFLAGLNGANILVTIVADILMVLLGLFAAFGSTDGQKWGYYAMACVAYLVIVYQLVVPGRRAVAAKDGKTAKLFAAIGGFTLILWTLYPVVWGIGDGARKWSVDAEIVAYAVLDVLAKPVFGFWLLSAHAKSASAVDGFWAHGLASEGSLRVGEDDD</sequence>
<dbReference type="SMART" id="SM01021">
    <property type="entry name" value="Bac_rhodopsin"/>
    <property type="match status" value="1"/>
</dbReference>
<keyword evidence="9 12" id="KW-0472">Membrane</keyword>
<evidence type="ECO:0000256" key="6">
    <source>
        <dbReference type="ARBA" id="ARBA00022925"/>
    </source>
</evidence>
<comment type="caution">
    <text evidence="13">The sequence shown here is derived from an EMBL/GenBank/DDBJ whole genome shotgun (WGS) entry which is preliminary data.</text>
</comment>
<evidence type="ECO:0000256" key="11">
    <source>
        <dbReference type="SAM" id="MobiDB-lite"/>
    </source>
</evidence>
<evidence type="ECO:0000256" key="2">
    <source>
        <dbReference type="ARBA" id="ARBA00008130"/>
    </source>
</evidence>
<dbReference type="FunFam" id="1.20.1070.10:FF:000160">
    <property type="entry name" value="Related to Opsin-1"/>
    <property type="match status" value="1"/>
</dbReference>
<dbReference type="InParanoid" id="A0A218ZH68"/>
<dbReference type="Gene3D" id="1.20.1070.10">
    <property type="entry name" value="Rhodopsin 7-helix transmembrane proteins"/>
    <property type="match status" value="1"/>
</dbReference>
<dbReference type="AlphaFoldDB" id="A0A218ZH68"/>
<evidence type="ECO:0000256" key="10">
    <source>
        <dbReference type="ARBA" id="ARBA00023170"/>
    </source>
</evidence>
<feature type="region of interest" description="Disordered" evidence="11">
    <location>
        <begin position="154"/>
        <end position="190"/>
    </location>
</feature>